<organism evidence="3">
    <name type="scientific">Dyadobacter sp. 676</name>
    <dbReference type="NCBI Taxonomy" id="3088362"/>
    <lineage>
        <taxon>Bacteria</taxon>
        <taxon>Pseudomonadati</taxon>
        <taxon>Bacteroidota</taxon>
        <taxon>Cytophagia</taxon>
        <taxon>Cytophagales</taxon>
        <taxon>Spirosomataceae</taxon>
        <taxon>Dyadobacter</taxon>
    </lineage>
</organism>
<accession>A0AAU8FK48</accession>
<reference evidence="3" key="1">
    <citation type="submission" date="2024-06" db="EMBL/GenBank/DDBJ databases">
        <title>Sequencing and assembly of the genome of Dyadobacter sp. strain 676, a symbiont of Cyamopsis tetragonoloba.</title>
        <authorList>
            <person name="Guro P."/>
            <person name="Sazanova A."/>
            <person name="Kuznetsova I."/>
            <person name="Belimov A."/>
            <person name="Safronova V."/>
        </authorList>
    </citation>
    <scope>NUCLEOTIDE SEQUENCE</scope>
    <source>
        <strain evidence="3">676</strain>
    </source>
</reference>
<dbReference type="AlphaFoldDB" id="A0AAU8FK48"/>
<evidence type="ECO:0000259" key="2">
    <source>
        <dbReference type="Pfam" id="PF14257"/>
    </source>
</evidence>
<dbReference type="RefSeq" id="WP_353719261.1">
    <property type="nucleotide sequence ID" value="NZ_CP159289.1"/>
</dbReference>
<feature type="domain" description="DUF4349" evidence="2">
    <location>
        <begin position="2"/>
        <end position="80"/>
    </location>
</feature>
<dbReference type="EMBL" id="CP159289">
    <property type="protein sequence ID" value="XCH23937.1"/>
    <property type="molecule type" value="Genomic_DNA"/>
</dbReference>
<evidence type="ECO:0000256" key="1">
    <source>
        <dbReference type="SAM" id="Phobius"/>
    </source>
</evidence>
<keyword evidence="1" id="KW-0472">Membrane</keyword>
<feature type="transmembrane region" description="Helical" evidence="1">
    <location>
        <begin position="57"/>
        <end position="79"/>
    </location>
</feature>
<name>A0AAU8FK48_9BACT</name>
<protein>
    <submittedName>
        <fullName evidence="3">DUF4349 domain-containing protein</fullName>
    </submittedName>
</protein>
<evidence type="ECO:0000313" key="3">
    <source>
        <dbReference type="EMBL" id="XCH23937.1"/>
    </source>
</evidence>
<dbReference type="InterPro" id="IPR025645">
    <property type="entry name" value="DUF4349"/>
</dbReference>
<proteinExistence type="predicted"/>
<keyword evidence="1" id="KW-0812">Transmembrane</keyword>
<gene>
    <name evidence="3" type="ORF">ABV298_27075</name>
</gene>
<keyword evidence="1" id="KW-1133">Transmembrane helix</keyword>
<dbReference type="Pfam" id="PF14257">
    <property type="entry name" value="DUF4349"/>
    <property type="match status" value="1"/>
</dbReference>
<sequence length="123" mass="13952">METRTAIEATEAQFRQLNGDIKYSTLHIVFFKPIDTSNPFLTEPADAFKGGVGNLRAFAVVLVAVWPFGLLVIGVAVALRRWKKKRKGGRNRKRLSYLKIEFLNATNWDVALSPDDRTQFLEL</sequence>